<evidence type="ECO:0000256" key="2">
    <source>
        <dbReference type="ARBA" id="ARBA00022801"/>
    </source>
</evidence>
<dbReference type="PANTHER" id="PTHR48081:SF8">
    <property type="entry name" value="ALPHA_BETA HYDROLASE FOLD-3 DOMAIN-CONTAINING PROTEIN-RELATED"/>
    <property type="match status" value="1"/>
</dbReference>
<comment type="caution">
    <text evidence="5">The sequence shown here is derived from an EMBL/GenBank/DDBJ whole genome shotgun (WGS) entry which is preliminary data.</text>
</comment>
<keyword evidence="2 5" id="KW-0378">Hydrolase</keyword>
<gene>
    <name evidence="5" type="ORF">ACFODW_07170</name>
</gene>
<dbReference type="GO" id="GO:0016787">
    <property type="term" value="F:hydrolase activity"/>
    <property type="evidence" value="ECO:0007669"/>
    <property type="project" value="UniProtKB-KW"/>
</dbReference>
<protein>
    <submittedName>
        <fullName evidence="5">Alpha/beta hydrolase</fullName>
    </submittedName>
</protein>
<evidence type="ECO:0000259" key="4">
    <source>
        <dbReference type="Pfam" id="PF07859"/>
    </source>
</evidence>
<dbReference type="PROSITE" id="PS01173">
    <property type="entry name" value="LIPASE_GDXG_HIS"/>
    <property type="match status" value="1"/>
</dbReference>
<organism evidence="5 6">
    <name type="scientific">Virgibacillus sediminis</name>
    <dbReference type="NCBI Taxonomy" id="202260"/>
    <lineage>
        <taxon>Bacteria</taxon>
        <taxon>Bacillati</taxon>
        <taxon>Bacillota</taxon>
        <taxon>Bacilli</taxon>
        <taxon>Bacillales</taxon>
        <taxon>Bacillaceae</taxon>
        <taxon>Virgibacillus</taxon>
    </lineage>
</organism>
<dbReference type="SUPFAM" id="SSF53474">
    <property type="entry name" value="alpha/beta-Hydrolases"/>
    <property type="match status" value="1"/>
</dbReference>
<name>A0ABV7A5E5_9BACI</name>
<dbReference type="InterPro" id="IPR033140">
    <property type="entry name" value="Lipase_GDXG_put_SER_AS"/>
</dbReference>
<dbReference type="InterPro" id="IPR002168">
    <property type="entry name" value="Lipase_GDXG_HIS_AS"/>
</dbReference>
<evidence type="ECO:0000313" key="5">
    <source>
        <dbReference type="EMBL" id="MFC2948120.1"/>
    </source>
</evidence>
<comment type="similarity">
    <text evidence="1">Belongs to the 'GDXG' lipolytic enzyme family.</text>
</comment>
<dbReference type="InterPro" id="IPR050300">
    <property type="entry name" value="GDXG_lipolytic_enzyme"/>
</dbReference>
<evidence type="ECO:0000256" key="1">
    <source>
        <dbReference type="ARBA" id="ARBA00010515"/>
    </source>
</evidence>
<reference evidence="6" key="1">
    <citation type="journal article" date="2019" name="Int. J. Syst. Evol. Microbiol.">
        <title>The Global Catalogue of Microorganisms (GCM) 10K type strain sequencing project: providing services to taxonomists for standard genome sequencing and annotation.</title>
        <authorList>
            <consortium name="The Broad Institute Genomics Platform"/>
            <consortium name="The Broad Institute Genome Sequencing Center for Infectious Disease"/>
            <person name="Wu L."/>
            <person name="Ma J."/>
        </authorList>
    </citation>
    <scope>NUCLEOTIDE SEQUENCE [LARGE SCALE GENOMIC DNA]</scope>
    <source>
        <strain evidence="6">KCTC 13193</strain>
    </source>
</reference>
<dbReference type="InterPro" id="IPR029058">
    <property type="entry name" value="AB_hydrolase_fold"/>
</dbReference>
<dbReference type="Proteomes" id="UP001595387">
    <property type="component" value="Unassembled WGS sequence"/>
</dbReference>
<feature type="active site" evidence="3">
    <location>
        <position position="154"/>
    </location>
</feature>
<dbReference type="RefSeq" id="WP_390304737.1">
    <property type="nucleotide sequence ID" value="NZ_JBHRRZ010000013.1"/>
</dbReference>
<proteinExistence type="inferred from homology"/>
<dbReference type="Pfam" id="PF07859">
    <property type="entry name" value="Abhydrolase_3"/>
    <property type="match status" value="1"/>
</dbReference>
<evidence type="ECO:0000256" key="3">
    <source>
        <dbReference type="PROSITE-ProRule" id="PRU10038"/>
    </source>
</evidence>
<accession>A0ABV7A5E5</accession>
<dbReference type="PROSITE" id="PS01174">
    <property type="entry name" value="LIPASE_GDXG_SER"/>
    <property type="match status" value="1"/>
</dbReference>
<sequence>MPVHPEIKKVLDSIPQSDAKQKIIPEEARESMNAPTVPPEKRVQVHGVDDITVSTSEADIPVRIYTPKEKDSYPILMYFHGGAFFSGNLESHDEVVRPICMESGYKVISVDYRLAPEHPFPAALEDCYNVTKWAAEHGDELKWDGKNLAVAGDSAGGNLAAALSLMARDKKEFTLTKQVLYYPSLDLDVSEFRYPSLVENGKGYFVESDQLAEFNFFYLLGDVDTDNPLVSPIREKDLKNLPSAFVVTAEYDPMRDEGELFAENLKESGVHVKTKRYEGVTHGFLGKFTHLDEYRNIYQRTGAFLNEKLD</sequence>
<dbReference type="Gene3D" id="3.40.50.1820">
    <property type="entry name" value="alpha/beta hydrolase"/>
    <property type="match status" value="1"/>
</dbReference>
<dbReference type="EMBL" id="JBHRRZ010000013">
    <property type="protein sequence ID" value="MFC2948120.1"/>
    <property type="molecule type" value="Genomic_DNA"/>
</dbReference>
<dbReference type="PANTHER" id="PTHR48081">
    <property type="entry name" value="AB HYDROLASE SUPERFAMILY PROTEIN C4A8.06C"/>
    <property type="match status" value="1"/>
</dbReference>
<evidence type="ECO:0000313" key="6">
    <source>
        <dbReference type="Proteomes" id="UP001595387"/>
    </source>
</evidence>
<feature type="domain" description="Alpha/beta hydrolase fold-3" evidence="4">
    <location>
        <begin position="76"/>
        <end position="285"/>
    </location>
</feature>
<dbReference type="InterPro" id="IPR013094">
    <property type="entry name" value="AB_hydrolase_3"/>
</dbReference>
<keyword evidence="6" id="KW-1185">Reference proteome</keyword>